<dbReference type="AlphaFoldDB" id="A0A9P6T685"/>
<proteinExistence type="predicted"/>
<comment type="caution">
    <text evidence="1">The sequence shown here is derived from an EMBL/GenBank/DDBJ whole genome shotgun (WGS) entry which is preliminary data.</text>
</comment>
<keyword evidence="2" id="KW-1185">Reference proteome</keyword>
<reference evidence="1" key="1">
    <citation type="submission" date="2013-11" db="EMBL/GenBank/DDBJ databases">
        <title>Genome sequence of the fusiform rust pathogen reveals effectors for host alternation and coevolution with pine.</title>
        <authorList>
            <consortium name="DOE Joint Genome Institute"/>
            <person name="Smith K."/>
            <person name="Pendleton A."/>
            <person name="Kubisiak T."/>
            <person name="Anderson C."/>
            <person name="Salamov A."/>
            <person name="Aerts A."/>
            <person name="Riley R."/>
            <person name="Clum A."/>
            <person name="Lindquist E."/>
            <person name="Ence D."/>
            <person name="Campbell M."/>
            <person name="Kronenberg Z."/>
            <person name="Feau N."/>
            <person name="Dhillon B."/>
            <person name="Hamelin R."/>
            <person name="Burleigh J."/>
            <person name="Smith J."/>
            <person name="Yandell M."/>
            <person name="Nelson C."/>
            <person name="Grigoriev I."/>
            <person name="Davis J."/>
        </authorList>
    </citation>
    <scope>NUCLEOTIDE SEQUENCE</scope>
    <source>
        <strain evidence="1">G11</strain>
    </source>
</reference>
<dbReference type="EMBL" id="MU167454">
    <property type="protein sequence ID" value="KAG0140320.1"/>
    <property type="molecule type" value="Genomic_DNA"/>
</dbReference>
<evidence type="ECO:0000313" key="1">
    <source>
        <dbReference type="EMBL" id="KAG0140320.1"/>
    </source>
</evidence>
<evidence type="ECO:0000313" key="2">
    <source>
        <dbReference type="Proteomes" id="UP000886653"/>
    </source>
</evidence>
<dbReference type="OrthoDB" id="2507096at2759"/>
<accession>A0A9P6T685</accession>
<name>A0A9P6T685_9BASI</name>
<protein>
    <submittedName>
        <fullName evidence="1">Uncharacterized protein</fullName>
    </submittedName>
</protein>
<organism evidence="1 2">
    <name type="scientific">Cronartium quercuum f. sp. fusiforme G11</name>
    <dbReference type="NCBI Taxonomy" id="708437"/>
    <lineage>
        <taxon>Eukaryota</taxon>
        <taxon>Fungi</taxon>
        <taxon>Dikarya</taxon>
        <taxon>Basidiomycota</taxon>
        <taxon>Pucciniomycotina</taxon>
        <taxon>Pucciniomycetes</taxon>
        <taxon>Pucciniales</taxon>
        <taxon>Coleosporiaceae</taxon>
        <taxon>Cronartium</taxon>
    </lineage>
</organism>
<sequence length="81" mass="9201">MCQIEKTGDHQWFLATDVDCVINVQHNCHDGGCVITNTQAHHVERQPTQEHLPEITHKATNLYIINAAALYSAEVHCWLTH</sequence>
<dbReference type="Proteomes" id="UP000886653">
    <property type="component" value="Unassembled WGS sequence"/>
</dbReference>
<gene>
    <name evidence="1" type="ORF">CROQUDRAFT_100284</name>
</gene>